<organism evidence="2 3">
    <name type="scientific">Parasponia andersonii</name>
    <name type="common">Sponia andersonii</name>
    <dbReference type="NCBI Taxonomy" id="3476"/>
    <lineage>
        <taxon>Eukaryota</taxon>
        <taxon>Viridiplantae</taxon>
        <taxon>Streptophyta</taxon>
        <taxon>Embryophyta</taxon>
        <taxon>Tracheophyta</taxon>
        <taxon>Spermatophyta</taxon>
        <taxon>Magnoliopsida</taxon>
        <taxon>eudicotyledons</taxon>
        <taxon>Gunneridae</taxon>
        <taxon>Pentapetalae</taxon>
        <taxon>rosids</taxon>
        <taxon>fabids</taxon>
        <taxon>Rosales</taxon>
        <taxon>Cannabaceae</taxon>
        <taxon>Parasponia</taxon>
    </lineage>
</organism>
<evidence type="ECO:0000313" key="3">
    <source>
        <dbReference type="Proteomes" id="UP000237105"/>
    </source>
</evidence>
<dbReference type="STRING" id="3476.A0A2P5D9P8"/>
<comment type="caution">
    <text evidence="2">The sequence shown here is derived from an EMBL/GenBank/DDBJ whole genome shotgun (WGS) entry which is preliminary data.</text>
</comment>
<sequence>GHYHMPETRGLWLSEEQTINTISRRPKFGAGNQAMYMITEPYILTRCCEVAAILILYGLP</sequence>
<proteinExistence type="predicted"/>
<accession>A0A2P5D9P8</accession>
<dbReference type="GO" id="GO:0043130">
    <property type="term" value="F:ubiquitin binding"/>
    <property type="evidence" value="ECO:0007669"/>
    <property type="project" value="TreeGrafter"/>
</dbReference>
<dbReference type="PANTHER" id="PTHR24209">
    <property type="entry name" value="PROTEIN DA1-RELATED 2"/>
    <property type="match status" value="1"/>
</dbReference>
<dbReference type="Pfam" id="PF12315">
    <property type="entry name" value="DA1-like"/>
    <property type="match status" value="1"/>
</dbReference>
<name>A0A2P5D9P8_PARAD</name>
<feature type="non-terminal residue" evidence="2">
    <location>
        <position position="1"/>
    </location>
</feature>
<feature type="non-terminal residue" evidence="2">
    <location>
        <position position="60"/>
    </location>
</feature>
<protein>
    <submittedName>
        <fullName evidence="2">Protein DA1-like</fullName>
    </submittedName>
</protein>
<dbReference type="EMBL" id="JXTB01000053">
    <property type="protein sequence ID" value="PON70015.1"/>
    <property type="molecule type" value="Genomic_DNA"/>
</dbReference>
<dbReference type="InterPro" id="IPR045218">
    <property type="entry name" value="DA1-like"/>
</dbReference>
<gene>
    <name evidence="2" type="ORF">PanWU01x14_084790</name>
</gene>
<dbReference type="InterPro" id="IPR022087">
    <property type="entry name" value="DA1-like_dom"/>
</dbReference>
<reference evidence="3" key="1">
    <citation type="submission" date="2016-06" db="EMBL/GenBank/DDBJ databases">
        <title>Parallel loss of symbiosis genes in relatives of nitrogen-fixing non-legume Parasponia.</title>
        <authorList>
            <person name="Van Velzen R."/>
            <person name="Holmer R."/>
            <person name="Bu F."/>
            <person name="Rutten L."/>
            <person name="Van Zeijl A."/>
            <person name="Liu W."/>
            <person name="Santuari L."/>
            <person name="Cao Q."/>
            <person name="Sharma T."/>
            <person name="Shen D."/>
            <person name="Roswanjaya Y."/>
            <person name="Wardhani T."/>
            <person name="Kalhor M.S."/>
            <person name="Jansen J."/>
            <person name="Van den Hoogen J."/>
            <person name="Gungor B."/>
            <person name="Hartog M."/>
            <person name="Hontelez J."/>
            <person name="Verver J."/>
            <person name="Yang W.-C."/>
            <person name="Schijlen E."/>
            <person name="Repin R."/>
            <person name="Schilthuizen M."/>
            <person name="Schranz E."/>
            <person name="Heidstra R."/>
            <person name="Miyata K."/>
            <person name="Fedorova E."/>
            <person name="Kohlen W."/>
            <person name="Bisseling T."/>
            <person name="Smit S."/>
            <person name="Geurts R."/>
        </authorList>
    </citation>
    <scope>NUCLEOTIDE SEQUENCE [LARGE SCALE GENOMIC DNA]</scope>
    <source>
        <strain evidence="3">cv. WU1-14</strain>
    </source>
</reference>
<dbReference type="PANTHER" id="PTHR24209:SF29">
    <property type="entry name" value="PROTEIN DA1"/>
    <property type="match status" value="1"/>
</dbReference>
<evidence type="ECO:0000259" key="1">
    <source>
        <dbReference type="Pfam" id="PF12315"/>
    </source>
</evidence>
<keyword evidence="3" id="KW-1185">Reference proteome</keyword>
<dbReference type="AlphaFoldDB" id="A0A2P5D9P8"/>
<dbReference type="OrthoDB" id="25414at2759"/>
<feature type="domain" description="Protein DA1-like" evidence="1">
    <location>
        <begin position="1"/>
        <end position="60"/>
    </location>
</feature>
<dbReference type="Proteomes" id="UP000237105">
    <property type="component" value="Unassembled WGS sequence"/>
</dbReference>
<evidence type="ECO:0000313" key="2">
    <source>
        <dbReference type="EMBL" id="PON70015.1"/>
    </source>
</evidence>